<dbReference type="Proteomes" id="UP000032141">
    <property type="component" value="Chromosome C7"/>
</dbReference>
<evidence type="ECO:0000313" key="1">
    <source>
        <dbReference type="EnsemblPlants" id="Bo7g113220.1"/>
    </source>
</evidence>
<dbReference type="AlphaFoldDB" id="A0A0D3DGM4"/>
<accession>A0A0D3DGM4</accession>
<keyword evidence="2" id="KW-1185">Reference proteome</keyword>
<organism evidence="1 2">
    <name type="scientific">Brassica oleracea var. oleracea</name>
    <dbReference type="NCBI Taxonomy" id="109376"/>
    <lineage>
        <taxon>Eukaryota</taxon>
        <taxon>Viridiplantae</taxon>
        <taxon>Streptophyta</taxon>
        <taxon>Embryophyta</taxon>
        <taxon>Tracheophyta</taxon>
        <taxon>Spermatophyta</taxon>
        <taxon>Magnoliopsida</taxon>
        <taxon>eudicotyledons</taxon>
        <taxon>Gunneridae</taxon>
        <taxon>Pentapetalae</taxon>
        <taxon>rosids</taxon>
        <taxon>malvids</taxon>
        <taxon>Brassicales</taxon>
        <taxon>Brassicaceae</taxon>
        <taxon>Brassiceae</taxon>
        <taxon>Brassica</taxon>
    </lineage>
</organism>
<sequence length="97" mass="11402">MPKAHIDRFLEPWSDGQRIKCEGITREAMEEFLDEVDAVGGVSTNGEYWTTYYSAHQMGSCRWDPRRRKVRWMRRVRAGKQRGCLFAMGVCCRQLLE</sequence>
<proteinExistence type="predicted"/>
<protein>
    <submittedName>
        <fullName evidence="1">Uncharacterized protein</fullName>
    </submittedName>
</protein>
<dbReference type="EnsemblPlants" id="Bo7g113220.1">
    <property type="protein sequence ID" value="Bo7g113220.1"/>
    <property type="gene ID" value="Bo7g113220"/>
</dbReference>
<dbReference type="STRING" id="109376.A0A0D3DGM4"/>
<name>A0A0D3DGM4_BRAOL</name>
<dbReference type="HOGENOM" id="CLU_2349681_0_0_1"/>
<dbReference type="Gramene" id="Bo7g113220.1">
    <property type="protein sequence ID" value="Bo7g113220.1"/>
    <property type="gene ID" value="Bo7g113220"/>
</dbReference>
<evidence type="ECO:0000313" key="2">
    <source>
        <dbReference type="Proteomes" id="UP000032141"/>
    </source>
</evidence>
<reference evidence="1 2" key="1">
    <citation type="journal article" date="2014" name="Genome Biol.">
        <title>Transcriptome and methylome profiling reveals relics of genome dominance in the mesopolyploid Brassica oleracea.</title>
        <authorList>
            <person name="Parkin I.A."/>
            <person name="Koh C."/>
            <person name="Tang H."/>
            <person name="Robinson S.J."/>
            <person name="Kagale S."/>
            <person name="Clarke W.E."/>
            <person name="Town C.D."/>
            <person name="Nixon J."/>
            <person name="Krishnakumar V."/>
            <person name="Bidwell S.L."/>
            <person name="Denoeud F."/>
            <person name="Belcram H."/>
            <person name="Links M.G."/>
            <person name="Just J."/>
            <person name="Clarke C."/>
            <person name="Bender T."/>
            <person name="Huebert T."/>
            <person name="Mason A.S."/>
            <person name="Pires J.C."/>
            <person name="Barker G."/>
            <person name="Moore J."/>
            <person name="Walley P.G."/>
            <person name="Manoli S."/>
            <person name="Batley J."/>
            <person name="Edwards D."/>
            <person name="Nelson M.N."/>
            <person name="Wang X."/>
            <person name="Paterson A.H."/>
            <person name="King G."/>
            <person name="Bancroft I."/>
            <person name="Chalhoub B."/>
            <person name="Sharpe A.G."/>
        </authorList>
    </citation>
    <scope>NUCLEOTIDE SEQUENCE</scope>
    <source>
        <strain evidence="1 2">cv. TO1000</strain>
    </source>
</reference>
<reference evidence="1" key="2">
    <citation type="submission" date="2015-03" db="UniProtKB">
        <authorList>
            <consortium name="EnsemblPlants"/>
        </authorList>
    </citation>
    <scope>IDENTIFICATION</scope>
</reference>